<dbReference type="GO" id="GO:0016020">
    <property type="term" value="C:membrane"/>
    <property type="evidence" value="ECO:0007669"/>
    <property type="project" value="TreeGrafter"/>
</dbReference>
<dbReference type="AlphaFoldDB" id="A0A6B2G3C5"/>
<dbReference type="GO" id="GO:0005794">
    <property type="term" value="C:Golgi apparatus"/>
    <property type="evidence" value="ECO:0007669"/>
    <property type="project" value="TreeGrafter"/>
</dbReference>
<comment type="similarity">
    <text evidence="1 5">Belongs to the GDA1/CD39 NTPase family.</text>
</comment>
<name>A0A6B2G3C5_MYXSQ</name>
<evidence type="ECO:0000256" key="1">
    <source>
        <dbReference type="ARBA" id="ARBA00009283"/>
    </source>
</evidence>
<proteinExistence type="inferred from homology"/>
<keyword evidence="4" id="KW-0547">Nucleotide-binding</keyword>
<dbReference type="GO" id="GO:0046036">
    <property type="term" value="P:CTP metabolic process"/>
    <property type="evidence" value="ECO:0007669"/>
    <property type="project" value="TreeGrafter"/>
</dbReference>
<dbReference type="Pfam" id="PF01150">
    <property type="entry name" value="GDA1_CD39"/>
    <property type="match status" value="1"/>
</dbReference>
<dbReference type="PANTHER" id="PTHR11782:SF121">
    <property type="entry name" value="NUCLEOSIDE-DIPHOSPHATASE MIG-23"/>
    <property type="match status" value="1"/>
</dbReference>
<sequence length="362" mass="41394">MYHLIRENILFWSIVGAVDREFMYITGIQKNEKNGLPNVMRLRDAKNKTISYKAREPLSSFIDETDRGIEHIVNLIRTSYVHIPTQCHSTTILYVLATGGMRLVAPNKAETLISALRTHLPTYIKYRIGEIKIISGPMEGVFMWVGLNYILQNFKNNCGRTNGIFEMGGASMQIAFEVLDNIQSTASFSYQCLNNKKMITHHIFAVTFLGLGANSAFKHYFKRNSLHAIENVNDSDRAHDPCLPNQCLFEDGGASKLGTGATNECLRIINHTFDKYLLREKDAETFNSFKHNYDKATVKNNLTFYGLSEFWFAFNDFLNYNGPLLPSIYWPINSEFCLKNCQAHTDNMANGFYKSMELKHLK</sequence>
<dbReference type="Gene3D" id="3.30.420.150">
    <property type="entry name" value="Exopolyphosphatase. Domain 2"/>
    <property type="match status" value="1"/>
</dbReference>
<dbReference type="GO" id="GO:0017111">
    <property type="term" value="F:ribonucleoside triphosphate phosphatase activity"/>
    <property type="evidence" value="ECO:0007669"/>
    <property type="project" value="TreeGrafter"/>
</dbReference>
<feature type="binding site" evidence="4">
    <location>
        <begin position="169"/>
        <end position="173"/>
    </location>
    <ligand>
        <name>ATP</name>
        <dbReference type="ChEBI" id="CHEBI:30616"/>
    </ligand>
</feature>
<dbReference type="EMBL" id="GHBR01000419">
    <property type="protein sequence ID" value="NDJ95989.1"/>
    <property type="molecule type" value="Transcribed_RNA"/>
</dbReference>
<dbReference type="PROSITE" id="PS01238">
    <property type="entry name" value="GDA1_CD39_NTPASE"/>
    <property type="match status" value="1"/>
</dbReference>
<dbReference type="CDD" id="cd24003">
    <property type="entry name" value="ASKHA_NBD_GDA1_CD39_NTPase"/>
    <property type="match status" value="1"/>
</dbReference>
<dbReference type="GO" id="GO:0004382">
    <property type="term" value="F:GDP phosphatase activity"/>
    <property type="evidence" value="ECO:0007669"/>
    <property type="project" value="TreeGrafter"/>
</dbReference>
<dbReference type="GO" id="GO:0005524">
    <property type="term" value="F:ATP binding"/>
    <property type="evidence" value="ECO:0007669"/>
    <property type="project" value="UniProtKB-KW"/>
</dbReference>
<evidence type="ECO:0000313" key="6">
    <source>
        <dbReference type="EMBL" id="NDJ95989.1"/>
    </source>
</evidence>
<organism evidence="6">
    <name type="scientific">Myxobolus squamalis</name>
    <name type="common">Myxosporean</name>
    <dbReference type="NCBI Taxonomy" id="59785"/>
    <lineage>
        <taxon>Eukaryota</taxon>
        <taxon>Metazoa</taxon>
        <taxon>Cnidaria</taxon>
        <taxon>Myxozoa</taxon>
        <taxon>Myxosporea</taxon>
        <taxon>Bivalvulida</taxon>
        <taxon>Platysporina</taxon>
        <taxon>Myxobolidae</taxon>
        <taxon>Myxobolus</taxon>
    </lineage>
</organism>
<reference evidence="6" key="1">
    <citation type="submission" date="2018-11" db="EMBL/GenBank/DDBJ databases">
        <title>Myxobolus squamalis genome and transcriptome.</title>
        <authorList>
            <person name="Yahalomi D."/>
            <person name="Atkinson S.D."/>
            <person name="Neuhof M."/>
            <person name="Chang E.S."/>
            <person name="Philippe H."/>
            <person name="Cartwright P."/>
            <person name="Bartholomew J.L."/>
            <person name="Huchon D."/>
        </authorList>
    </citation>
    <scope>NUCLEOTIDE SEQUENCE</scope>
    <source>
        <strain evidence="6">71B08</strain>
        <tissue evidence="6">Whole</tissue>
    </source>
</reference>
<dbReference type="Gene3D" id="3.30.420.40">
    <property type="match status" value="1"/>
</dbReference>
<dbReference type="GO" id="GO:0006256">
    <property type="term" value="P:UDP catabolic process"/>
    <property type="evidence" value="ECO:0007669"/>
    <property type="project" value="TreeGrafter"/>
</dbReference>
<protein>
    <submittedName>
        <fullName evidence="6">Ectonucleoside triphosphate diphosphohydrolase 4 (Trinotate prediction)</fullName>
    </submittedName>
</protein>
<keyword evidence="4" id="KW-0067">ATP-binding</keyword>
<dbReference type="InterPro" id="IPR000407">
    <property type="entry name" value="GDA1_CD39_NTPase"/>
</dbReference>
<feature type="active site" description="Proton acceptor" evidence="3">
    <location>
        <position position="139"/>
    </location>
</feature>
<evidence type="ECO:0000256" key="5">
    <source>
        <dbReference type="RuleBase" id="RU003833"/>
    </source>
</evidence>
<keyword evidence="2 5" id="KW-0378">Hydrolase</keyword>
<accession>A0A6B2G3C5</accession>
<evidence type="ECO:0000256" key="3">
    <source>
        <dbReference type="PIRSR" id="PIRSR600407-1"/>
    </source>
</evidence>
<dbReference type="PANTHER" id="PTHR11782">
    <property type="entry name" value="ADENOSINE/GUANOSINE DIPHOSPHATASE"/>
    <property type="match status" value="1"/>
</dbReference>
<evidence type="ECO:0000256" key="4">
    <source>
        <dbReference type="PIRSR" id="PIRSR600407-2"/>
    </source>
</evidence>
<evidence type="ECO:0000256" key="2">
    <source>
        <dbReference type="ARBA" id="ARBA00022801"/>
    </source>
</evidence>
<dbReference type="GO" id="GO:0045134">
    <property type="term" value="F:UDP phosphatase activity"/>
    <property type="evidence" value="ECO:0007669"/>
    <property type="project" value="TreeGrafter"/>
</dbReference>